<evidence type="ECO:0000256" key="2">
    <source>
        <dbReference type="ARBA" id="ARBA00004651"/>
    </source>
</evidence>
<dbReference type="EMBL" id="LCRD01000041">
    <property type="protein sequence ID" value="KKW29536.1"/>
    <property type="molecule type" value="Genomic_DNA"/>
</dbReference>
<feature type="transmembrane region" description="Helical" evidence="13">
    <location>
        <begin position="128"/>
        <end position="150"/>
    </location>
</feature>
<protein>
    <submittedName>
        <fullName evidence="15">Peptidase M50</fullName>
    </submittedName>
</protein>
<dbReference type="GO" id="GO:0006508">
    <property type="term" value="P:proteolysis"/>
    <property type="evidence" value="ECO:0007669"/>
    <property type="project" value="UniProtKB-KW"/>
</dbReference>
<keyword evidence="12 13" id="KW-0472">Membrane</keyword>
<evidence type="ECO:0000256" key="5">
    <source>
        <dbReference type="ARBA" id="ARBA00022670"/>
    </source>
</evidence>
<evidence type="ECO:0000256" key="13">
    <source>
        <dbReference type="SAM" id="Phobius"/>
    </source>
</evidence>
<dbReference type="Pfam" id="PF02163">
    <property type="entry name" value="Peptidase_M50"/>
    <property type="match status" value="1"/>
</dbReference>
<evidence type="ECO:0000256" key="9">
    <source>
        <dbReference type="ARBA" id="ARBA00022833"/>
    </source>
</evidence>
<evidence type="ECO:0000256" key="8">
    <source>
        <dbReference type="ARBA" id="ARBA00022801"/>
    </source>
</evidence>
<dbReference type="InterPro" id="IPR008915">
    <property type="entry name" value="Peptidase_M50"/>
</dbReference>
<dbReference type="InterPro" id="IPR052348">
    <property type="entry name" value="Metallopeptidase_M50B"/>
</dbReference>
<reference evidence="15 16" key="1">
    <citation type="journal article" date="2015" name="Nature">
        <title>rRNA introns, odd ribosomes, and small enigmatic genomes across a large radiation of phyla.</title>
        <authorList>
            <person name="Brown C.T."/>
            <person name="Hug L.A."/>
            <person name="Thomas B.C."/>
            <person name="Sharon I."/>
            <person name="Castelle C.J."/>
            <person name="Singh A."/>
            <person name="Wilkins M.J."/>
            <person name="Williams K.H."/>
            <person name="Banfield J.F."/>
        </authorList>
    </citation>
    <scope>NUCLEOTIDE SEQUENCE [LARGE SCALE GENOMIC DNA]</scope>
</reference>
<evidence type="ECO:0000313" key="16">
    <source>
        <dbReference type="Proteomes" id="UP000034846"/>
    </source>
</evidence>
<dbReference type="GO" id="GO:0005886">
    <property type="term" value="C:plasma membrane"/>
    <property type="evidence" value="ECO:0007669"/>
    <property type="project" value="UniProtKB-SubCell"/>
</dbReference>
<comment type="caution">
    <text evidence="15">The sequence shown here is derived from an EMBL/GenBank/DDBJ whole genome shotgun (WGS) entry which is preliminary data.</text>
</comment>
<evidence type="ECO:0000256" key="6">
    <source>
        <dbReference type="ARBA" id="ARBA00022692"/>
    </source>
</evidence>
<evidence type="ECO:0000256" key="3">
    <source>
        <dbReference type="ARBA" id="ARBA00007931"/>
    </source>
</evidence>
<evidence type="ECO:0000313" key="15">
    <source>
        <dbReference type="EMBL" id="KKW29536.1"/>
    </source>
</evidence>
<comment type="cofactor">
    <cofactor evidence="1">
        <name>Zn(2+)</name>
        <dbReference type="ChEBI" id="CHEBI:29105"/>
    </cofactor>
</comment>
<sequence>MLFNLLLQAPLIGIVWIAAIVIALTVHEFAHALVGSWRGDSTAEDMGRLTLNPLAHIDIFGFMMLIVIGFGWAKPVPFDPRNLRNPLKDGLLIALAGPAANLVLAALAALAFRGLFAADLLNFETMLAMFLVLLVFVNLLLFFFNLVPIYPLDGSKVLDVVLPGTRLDFIRQWLMMYGPRVLLALVIISLLTNFNPFGVIQVPAALLCSTLIGMPCGF</sequence>
<evidence type="ECO:0000256" key="10">
    <source>
        <dbReference type="ARBA" id="ARBA00022989"/>
    </source>
</evidence>
<accession>A0A0G1XF13</accession>
<keyword evidence="5" id="KW-0645">Protease</keyword>
<dbReference type="PANTHER" id="PTHR35864">
    <property type="entry name" value="ZINC METALLOPROTEASE MJ0611-RELATED"/>
    <property type="match status" value="1"/>
</dbReference>
<keyword evidence="8" id="KW-0378">Hydrolase</keyword>
<dbReference type="AlphaFoldDB" id="A0A0G1XF13"/>
<dbReference type="Proteomes" id="UP000034846">
    <property type="component" value="Unassembled WGS sequence"/>
</dbReference>
<evidence type="ECO:0000256" key="11">
    <source>
        <dbReference type="ARBA" id="ARBA00023049"/>
    </source>
</evidence>
<organism evidence="15 16">
    <name type="scientific">Candidatus Uhrbacteria bacterium GW2011_GWD2_52_7</name>
    <dbReference type="NCBI Taxonomy" id="1618989"/>
    <lineage>
        <taxon>Bacteria</taxon>
        <taxon>Candidatus Uhriibacteriota</taxon>
    </lineage>
</organism>
<keyword evidence="4" id="KW-1003">Cell membrane</keyword>
<keyword evidence="9" id="KW-0862">Zinc</keyword>
<feature type="domain" description="Peptidase M50" evidence="14">
    <location>
        <begin position="126"/>
        <end position="184"/>
    </location>
</feature>
<feature type="transmembrane region" description="Helical" evidence="13">
    <location>
        <begin position="93"/>
        <end position="116"/>
    </location>
</feature>
<evidence type="ECO:0000256" key="4">
    <source>
        <dbReference type="ARBA" id="ARBA00022475"/>
    </source>
</evidence>
<proteinExistence type="inferred from homology"/>
<feature type="transmembrane region" description="Helical" evidence="13">
    <location>
        <begin position="12"/>
        <end position="34"/>
    </location>
</feature>
<dbReference type="InterPro" id="IPR044537">
    <property type="entry name" value="Rip2-like"/>
</dbReference>
<keyword evidence="7" id="KW-0479">Metal-binding</keyword>
<evidence type="ECO:0000259" key="14">
    <source>
        <dbReference type="Pfam" id="PF02163"/>
    </source>
</evidence>
<evidence type="ECO:0000256" key="7">
    <source>
        <dbReference type="ARBA" id="ARBA00022723"/>
    </source>
</evidence>
<comment type="similarity">
    <text evidence="3">Belongs to the peptidase M50B family.</text>
</comment>
<feature type="transmembrane region" description="Helical" evidence="13">
    <location>
        <begin position="54"/>
        <end position="73"/>
    </location>
</feature>
<dbReference type="GO" id="GO:0046872">
    <property type="term" value="F:metal ion binding"/>
    <property type="evidence" value="ECO:0007669"/>
    <property type="project" value="UniProtKB-KW"/>
</dbReference>
<dbReference type="PANTHER" id="PTHR35864:SF1">
    <property type="entry name" value="ZINC METALLOPROTEASE YWHC-RELATED"/>
    <property type="match status" value="1"/>
</dbReference>
<gene>
    <name evidence="15" type="ORF">UY72_C0041G0007</name>
</gene>
<name>A0A0G1XF13_9BACT</name>
<comment type="subcellular location">
    <subcellularLocation>
        <location evidence="2">Cell membrane</location>
        <topology evidence="2">Multi-pass membrane protein</topology>
    </subcellularLocation>
</comment>
<keyword evidence="10 13" id="KW-1133">Transmembrane helix</keyword>
<keyword evidence="6 13" id="KW-0812">Transmembrane</keyword>
<keyword evidence="11" id="KW-0482">Metalloprotease</keyword>
<evidence type="ECO:0000256" key="1">
    <source>
        <dbReference type="ARBA" id="ARBA00001947"/>
    </source>
</evidence>
<dbReference type="CDD" id="cd06158">
    <property type="entry name" value="S2P-M50_like_1"/>
    <property type="match status" value="1"/>
</dbReference>
<dbReference type="GO" id="GO:0008237">
    <property type="term" value="F:metallopeptidase activity"/>
    <property type="evidence" value="ECO:0007669"/>
    <property type="project" value="UniProtKB-KW"/>
</dbReference>
<evidence type="ECO:0000256" key="12">
    <source>
        <dbReference type="ARBA" id="ARBA00023136"/>
    </source>
</evidence>